<dbReference type="InterPro" id="IPR046361">
    <property type="entry name" value="EXOC6/Sec15_C"/>
</dbReference>
<dbReference type="GO" id="GO:0000145">
    <property type="term" value="C:exocyst"/>
    <property type="evidence" value="ECO:0007669"/>
    <property type="project" value="UniProtKB-UniRule"/>
</dbReference>
<organism evidence="9 10">
    <name type="scientific">Botryobasidium botryosum (strain FD-172 SS1)</name>
    <dbReference type="NCBI Taxonomy" id="930990"/>
    <lineage>
        <taxon>Eukaryota</taxon>
        <taxon>Fungi</taxon>
        <taxon>Dikarya</taxon>
        <taxon>Basidiomycota</taxon>
        <taxon>Agaricomycotina</taxon>
        <taxon>Agaricomycetes</taxon>
        <taxon>Cantharellales</taxon>
        <taxon>Botryobasidiaceae</taxon>
        <taxon>Botryobasidium</taxon>
    </lineage>
</organism>
<reference evidence="10" key="1">
    <citation type="journal article" date="2014" name="Proc. Natl. Acad. Sci. U.S.A.">
        <title>Extensive sampling of basidiomycete genomes demonstrates inadequacy of the white-rot/brown-rot paradigm for wood decay fungi.</title>
        <authorList>
            <person name="Riley R."/>
            <person name="Salamov A.A."/>
            <person name="Brown D.W."/>
            <person name="Nagy L.G."/>
            <person name="Floudas D."/>
            <person name="Held B.W."/>
            <person name="Levasseur A."/>
            <person name="Lombard V."/>
            <person name="Morin E."/>
            <person name="Otillar R."/>
            <person name="Lindquist E.A."/>
            <person name="Sun H."/>
            <person name="LaButti K.M."/>
            <person name="Schmutz J."/>
            <person name="Jabbour D."/>
            <person name="Luo H."/>
            <person name="Baker S.E."/>
            <person name="Pisabarro A.G."/>
            <person name="Walton J.D."/>
            <person name="Blanchette R.A."/>
            <person name="Henrissat B."/>
            <person name="Martin F."/>
            <person name="Cullen D."/>
            <person name="Hibbett D.S."/>
            <person name="Grigoriev I.V."/>
        </authorList>
    </citation>
    <scope>NUCLEOTIDE SEQUENCE [LARGE SCALE GENOMIC DNA]</scope>
    <source>
        <strain evidence="10">FD-172 SS1</strain>
    </source>
</reference>
<comment type="similarity">
    <text evidence="1 5">Belongs to the SEC15 family.</text>
</comment>
<dbReference type="PANTHER" id="PTHR12702:SF0">
    <property type="entry name" value="EXOCYST COMPLEX COMPONENT 6"/>
    <property type="match status" value="1"/>
</dbReference>
<dbReference type="GO" id="GO:0006893">
    <property type="term" value="P:Golgi to plasma membrane transport"/>
    <property type="evidence" value="ECO:0007669"/>
    <property type="project" value="TreeGrafter"/>
</dbReference>
<name>A0A067N9W5_BOTB1</name>
<dbReference type="GO" id="GO:0016020">
    <property type="term" value="C:membrane"/>
    <property type="evidence" value="ECO:0007669"/>
    <property type="project" value="TreeGrafter"/>
</dbReference>
<comment type="function">
    <text evidence="5">Component of the exocyst complex involved in the docking of exocytic vesicles with fusion sites on the plasma membrane.</text>
</comment>
<feature type="domain" description="Exocyst complex subunit EXOC6/Sec15 C-terminal" evidence="7">
    <location>
        <begin position="397"/>
        <end position="738"/>
    </location>
</feature>
<evidence type="ECO:0000256" key="3">
    <source>
        <dbReference type="ARBA" id="ARBA00022483"/>
    </source>
</evidence>
<dbReference type="PANTHER" id="PTHR12702">
    <property type="entry name" value="SEC15"/>
    <property type="match status" value="1"/>
</dbReference>
<accession>A0A067N9W5</accession>
<dbReference type="Pfam" id="PF04091">
    <property type="entry name" value="Sec15_C"/>
    <property type="match status" value="1"/>
</dbReference>
<keyword evidence="2 5" id="KW-0813">Transport</keyword>
<dbReference type="GO" id="GO:0090522">
    <property type="term" value="P:vesicle tethering involved in exocytosis"/>
    <property type="evidence" value="ECO:0007669"/>
    <property type="project" value="UniProtKB-UniRule"/>
</dbReference>
<evidence type="ECO:0000256" key="2">
    <source>
        <dbReference type="ARBA" id="ARBA00022448"/>
    </source>
</evidence>
<keyword evidence="10" id="KW-1185">Reference proteome</keyword>
<proteinExistence type="inferred from homology"/>
<dbReference type="Gene3D" id="1.10.357.30">
    <property type="entry name" value="Exocyst complex subunit Sec15 C-terminal domain, N-terminal subdomain"/>
    <property type="match status" value="1"/>
</dbReference>
<protein>
    <recommendedName>
        <fullName evidence="5">Exocyst complex component SEC15</fullName>
    </recommendedName>
</protein>
<keyword evidence="4" id="KW-0175">Coiled coil</keyword>
<dbReference type="PIRSF" id="PIRSF025007">
    <property type="entry name" value="Sec15"/>
    <property type="match status" value="1"/>
</dbReference>
<evidence type="ECO:0000259" key="7">
    <source>
        <dbReference type="Pfam" id="PF04091"/>
    </source>
</evidence>
<evidence type="ECO:0000256" key="5">
    <source>
        <dbReference type="PIRNR" id="PIRNR025007"/>
    </source>
</evidence>
<dbReference type="Pfam" id="PF20651">
    <property type="entry name" value="EXOC6_Sec15_N"/>
    <property type="match status" value="1"/>
</dbReference>
<dbReference type="InParanoid" id="A0A067N9W5"/>
<feature type="region of interest" description="Disordered" evidence="6">
    <location>
        <begin position="746"/>
        <end position="770"/>
    </location>
</feature>
<evidence type="ECO:0000313" key="9">
    <source>
        <dbReference type="EMBL" id="KDQ20586.1"/>
    </source>
</evidence>
<dbReference type="EMBL" id="KL198017">
    <property type="protein sequence ID" value="KDQ20586.1"/>
    <property type="molecule type" value="Genomic_DNA"/>
</dbReference>
<dbReference type="Proteomes" id="UP000027195">
    <property type="component" value="Unassembled WGS sequence"/>
</dbReference>
<dbReference type="GO" id="GO:0006886">
    <property type="term" value="P:intracellular protein transport"/>
    <property type="evidence" value="ECO:0007669"/>
    <property type="project" value="InterPro"/>
</dbReference>
<dbReference type="STRING" id="930990.A0A067N9W5"/>
<dbReference type="InterPro" id="IPR042044">
    <property type="entry name" value="EXOC6PINT-1/Sec15/Tip20_C_dom2"/>
</dbReference>
<evidence type="ECO:0000256" key="6">
    <source>
        <dbReference type="SAM" id="MobiDB-lite"/>
    </source>
</evidence>
<evidence type="ECO:0000259" key="8">
    <source>
        <dbReference type="Pfam" id="PF20651"/>
    </source>
</evidence>
<dbReference type="AlphaFoldDB" id="A0A067N9W5"/>
<keyword evidence="3 5" id="KW-0268">Exocytosis</keyword>
<sequence>MPPRRKTFTQESIDTQLQSIHLLDASSITENLEALGPIIKSIHETRQIDAYLRTLQGLIESKDSDIEKICGDNYQDFVSSVSTILTVRSYTVNLRDRITTLDGSVSAVGHGLAAKKKALLQSKQTANNLDEAIDTLQGCLRVLDLVNSVGDMIKDGKYWSALRSLEEIQSLPSTSLSQTPLLTHLLSSLPSLRSQIKDAVTASTKSWLLEVRNVSGQIGKMALDAMRLRNRRWRSRKDKEPMLKLSRVGSAVEVITNEKNEFDPLNNDTVKVDFKPLYQCIHIYGALSALPELQKSYQADRKAQAALLLSANSSLTTLTAELLGFFIIEHEVLRTTRGFRSKREVEELWEEVVARVVENVNGSVASEKDPEVFLKVKDALAGFIHTLEAYEYPTAPLESLTFGLFEKYTALIETKFDSGFDKAVTEDDHQPMEVRTVAERERVLGVCWLKPGVAEELFKLPLPLILPFSQTFHLCCTYIREFVELFYRFIDGIYHHHRSIDELLQKSLDRLLIQHVSDNITGRVGRMSNLSQIAQVVTNVEHFEVACAELDIQLTKLRSTQRGGQIRLQALPSFVATLTAATTRLSAIIQSKLDDFFELSEYDFTPPTAQSGPSMYLYELVNWLVTVVDSLVLDEKYKDAAFKSALEHVAHWFMDFVFGRNIPMINQNGVANILLDVAFLESEFQKLGKAQLAAVFTELRLTTSIPLNDAVSEFLQPSARQSQFVGVDPKKLAMLLEKLSRYGVNSRSPAEREQGDRRKREADAVSRIVS</sequence>
<evidence type="ECO:0000313" key="10">
    <source>
        <dbReference type="Proteomes" id="UP000027195"/>
    </source>
</evidence>
<feature type="domain" description="Exocyst complex component EXOC6/Sec15 N-terminal" evidence="8">
    <location>
        <begin position="55"/>
        <end position="222"/>
    </location>
</feature>
<dbReference type="HOGENOM" id="CLU_009437_2_0_1"/>
<gene>
    <name evidence="9" type="ORF">BOTBODRAFT_26590</name>
</gene>
<evidence type="ECO:0000256" key="1">
    <source>
        <dbReference type="ARBA" id="ARBA00007944"/>
    </source>
</evidence>
<dbReference type="InterPro" id="IPR042045">
    <property type="entry name" value="EXOC6/Sec15_C_dom1"/>
</dbReference>
<dbReference type="InterPro" id="IPR048359">
    <property type="entry name" value="EXOC6_Sec15_N"/>
</dbReference>
<feature type="compositionally biased region" description="Basic and acidic residues" evidence="6">
    <location>
        <begin position="749"/>
        <end position="764"/>
    </location>
</feature>
<dbReference type="InterPro" id="IPR007225">
    <property type="entry name" value="EXOC6/Sec15"/>
</dbReference>
<evidence type="ECO:0000256" key="4">
    <source>
        <dbReference type="ARBA" id="ARBA00023054"/>
    </source>
</evidence>
<dbReference type="FunCoup" id="A0A067N9W5">
    <property type="interactions" value="332"/>
</dbReference>
<dbReference type="Gene3D" id="1.20.58.670">
    <property type="entry name" value="Dsl1p vesicle tethering complex, Tip20p subunit, domain D"/>
    <property type="match status" value="1"/>
</dbReference>
<dbReference type="OrthoDB" id="10267033at2759"/>